<dbReference type="GO" id="GO:0050660">
    <property type="term" value="F:flavin adenine dinucleotide binding"/>
    <property type="evidence" value="ECO:0007669"/>
    <property type="project" value="InterPro"/>
</dbReference>
<dbReference type="InterPro" id="IPR036188">
    <property type="entry name" value="FAD/NAD-bd_sf"/>
</dbReference>
<gene>
    <name evidence="4" type="ORF">sscle_09g074610</name>
</gene>
<dbReference type="OMA" id="LLELNIW"/>
<keyword evidence="2" id="KW-0274">FAD</keyword>
<dbReference type="Proteomes" id="UP000177798">
    <property type="component" value="Chromosome 9"/>
</dbReference>
<dbReference type="OrthoDB" id="74360at2759"/>
<evidence type="ECO:0000313" key="4">
    <source>
        <dbReference type="EMBL" id="APA12691.1"/>
    </source>
</evidence>
<dbReference type="GO" id="GO:0050661">
    <property type="term" value="F:NADP binding"/>
    <property type="evidence" value="ECO:0007669"/>
    <property type="project" value="InterPro"/>
</dbReference>
<name>A0A1D9QCQ6_SCLS1</name>
<dbReference type="AlphaFoldDB" id="A0A1D9QCQ6"/>
<organism evidence="4 5">
    <name type="scientific">Sclerotinia sclerotiorum (strain ATCC 18683 / 1980 / Ss-1)</name>
    <name type="common">White mold</name>
    <name type="synonym">Whetzelinia sclerotiorum</name>
    <dbReference type="NCBI Taxonomy" id="665079"/>
    <lineage>
        <taxon>Eukaryota</taxon>
        <taxon>Fungi</taxon>
        <taxon>Dikarya</taxon>
        <taxon>Ascomycota</taxon>
        <taxon>Pezizomycotina</taxon>
        <taxon>Leotiomycetes</taxon>
        <taxon>Helotiales</taxon>
        <taxon>Sclerotiniaceae</taxon>
        <taxon>Sclerotinia</taxon>
    </lineage>
</organism>
<evidence type="ECO:0000313" key="5">
    <source>
        <dbReference type="Proteomes" id="UP000177798"/>
    </source>
</evidence>
<dbReference type="Gene3D" id="3.50.50.60">
    <property type="entry name" value="FAD/NAD(P)-binding domain"/>
    <property type="match status" value="1"/>
</dbReference>
<evidence type="ECO:0000256" key="2">
    <source>
        <dbReference type="ARBA" id="ARBA00022827"/>
    </source>
</evidence>
<dbReference type="Pfam" id="PF13450">
    <property type="entry name" value="NAD_binding_8"/>
    <property type="match status" value="1"/>
</dbReference>
<dbReference type="KEGG" id="ssl:SS1G_03642"/>
<dbReference type="VEuPathDB" id="FungiDB:sscle_09g074610"/>
<keyword evidence="1" id="KW-0285">Flavoprotein</keyword>
<reference evidence="5" key="1">
    <citation type="journal article" date="2017" name="Genome Biol. Evol.">
        <title>The complete genome sequence of the phytopathogenic fungus Sclerotinia sclerotiorum reveals insights into the genome architecture of broad host range pathogens.</title>
        <authorList>
            <person name="Derbyshire M."/>
            <person name="Denton-Giles M."/>
            <person name="Hegedus D."/>
            <person name="Seifbarghy S."/>
            <person name="Rollins J."/>
            <person name="van Kan J."/>
            <person name="Seidl M.F."/>
            <person name="Faino L."/>
            <person name="Mbengue M."/>
            <person name="Navaud O."/>
            <person name="Raffaele S."/>
            <person name="Hammond-Kosack K."/>
            <person name="Heard S."/>
            <person name="Oliver R."/>
        </authorList>
    </citation>
    <scope>NUCLEOTIDE SEQUENCE [LARGE SCALE GENOMIC DNA]</scope>
    <source>
        <strain evidence="5">ATCC 18683 / 1980 / Ss-1</strain>
    </source>
</reference>
<dbReference type="GO" id="GO:0004499">
    <property type="term" value="F:N,N-dimethylaniline monooxygenase activity"/>
    <property type="evidence" value="ECO:0007669"/>
    <property type="project" value="InterPro"/>
</dbReference>
<proteinExistence type="predicted"/>
<evidence type="ECO:0008006" key="6">
    <source>
        <dbReference type="Google" id="ProtNLM"/>
    </source>
</evidence>
<evidence type="ECO:0000256" key="1">
    <source>
        <dbReference type="ARBA" id="ARBA00022630"/>
    </source>
</evidence>
<dbReference type="SUPFAM" id="SSF51905">
    <property type="entry name" value="FAD/NAD(P)-binding domain"/>
    <property type="match status" value="1"/>
</dbReference>
<keyword evidence="3" id="KW-0560">Oxidoreductase</keyword>
<sequence>MRSIEVENPLPSSQRVEPGSFQLRLANLPESKVDKSIDVTKVASEFVDRFNKNISSADITSLSTLFLEESYWRDQLCLSWDFHTLHGPFKILELFNKTNGSRLKSIALDSSSELRSSKFMTLDVDGKTNVVQAFITVETDVGKGAGIVRLALDQGTWKVFTLYTFLENLDGYEETVGRKRPYGVQHGEKTERENWLDKRNIEKDFGNGTEPTVLILGAGQGGLTIAARLKMLGVQSLMVDREERIGDNWRTRYHQLVLHDSVWYDHLPYLPFPESWPVFTPKDKLGDWFEAYVTLLELNAWTQTTITDTSWSDESKQWTVTLERVNNGQKETRIVHPKHIIQATGASGEPNFPSHIKGIDTFKGRIVHSSKFPGATESRGQNKKAIVVGCCNSGHDIAQDLYEHGYEVTIVQRSTTYVVSSETNVNAQKHIYGENGLPTFDADMIFQSTPNPVLKKLNIEGTKQVNKIDEKLLKGLEAAGFKLDKGPDGSGLWIKYLQRGGGYYLDVGCSQLIIDGKIKVKQGQEITSIRENGIEFADGLILEADEIVFATGYLNMRTQCRKIFGDEVADRVKDVWGLDEEGELRTIWRKSGHEGFWFVGGNLAICRWQSKRLALLIKGLLEGFTKYDDI</sequence>
<dbReference type="RefSeq" id="XP_001595553.1">
    <property type="nucleotide sequence ID" value="XM_001595503.1"/>
</dbReference>
<evidence type="ECO:0000256" key="3">
    <source>
        <dbReference type="ARBA" id="ARBA00023002"/>
    </source>
</evidence>
<accession>A0A1D9QCQ6</accession>
<dbReference type="PANTHER" id="PTHR43539:SF68">
    <property type="entry name" value="FLAVIN-BINDING MONOOXYGENASE-LIKE PROTEIN (AFU_ORTHOLOGUE AFUA_4G09220)"/>
    <property type="match status" value="1"/>
</dbReference>
<dbReference type="InterPro" id="IPR050982">
    <property type="entry name" value="Auxin_biosynth/cation_transpt"/>
</dbReference>
<dbReference type="InterPro" id="IPR020946">
    <property type="entry name" value="Flavin_mOase-like"/>
</dbReference>
<dbReference type="Pfam" id="PF00743">
    <property type="entry name" value="FMO-like"/>
    <property type="match status" value="1"/>
</dbReference>
<protein>
    <recommendedName>
        <fullName evidence="6">FAD/NAD(P)-binding domain-containing protein</fullName>
    </recommendedName>
</protein>
<dbReference type="PANTHER" id="PTHR43539">
    <property type="entry name" value="FLAVIN-BINDING MONOOXYGENASE-LIKE PROTEIN (AFU_ORTHOLOGUE AFUA_4G09220)"/>
    <property type="match status" value="1"/>
</dbReference>
<dbReference type="EMBL" id="CP017822">
    <property type="protein sequence ID" value="APA12691.1"/>
    <property type="molecule type" value="Genomic_DNA"/>
</dbReference>